<reference evidence="2 3" key="1">
    <citation type="submission" date="2018-11" db="EMBL/GenBank/DDBJ databases">
        <authorList>
            <consortium name="Pathogen Informatics"/>
        </authorList>
    </citation>
    <scope>NUCLEOTIDE SEQUENCE [LARGE SCALE GENOMIC DNA]</scope>
</reference>
<evidence type="ECO:0000256" key="1">
    <source>
        <dbReference type="SAM" id="MobiDB-lite"/>
    </source>
</evidence>
<evidence type="ECO:0000313" key="3">
    <source>
        <dbReference type="Proteomes" id="UP000050761"/>
    </source>
</evidence>
<sequence length="100" mass="10999">MGPGFRSGVTDLVLRASGLRKHVTDAVQQASGFRRCVTDATQVVFGLKRDLLNTVDGLQFGSTEGDDQLDGGDTTIMDEESPKRLELSDSQFYYTLAYFD</sequence>
<keyword evidence="3" id="KW-1185">Reference proteome</keyword>
<accession>A0A183GR32</accession>
<dbReference type="OrthoDB" id="5794490at2759"/>
<organism evidence="3 4">
    <name type="scientific">Heligmosomoides polygyrus</name>
    <name type="common">Parasitic roundworm</name>
    <dbReference type="NCBI Taxonomy" id="6339"/>
    <lineage>
        <taxon>Eukaryota</taxon>
        <taxon>Metazoa</taxon>
        <taxon>Ecdysozoa</taxon>
        <taxon>Nematoda</taxon>
        <taxon>Chromadorea</taxon>
        <taxon>Rhabditida</taxon>
        <taxon>Rhabditina</taxon>
        <taxon>Rhabditomorpha</taxon>
        <taxon>Strongyloidea</taxon>
        <taxon>Heligmosomidae</taxon>
        <taxon>Heligmosomoides</taxon>
    </lineage>
</organism>
<reference evidence="4" key="2">
    <citation type="submission" date="2019-09" db="UniProtKB">
        <authorList>
            <consortium name="WormBaseParasite"/>
        </authorList>
    </citation>
    <scope>IDENTIFICATION</scope>
</reference>
<dbReference type="WBParaSite" id="HPBE_0002515201-mRNA-1">
    <property type="protein sequence ID" value="HPBE_0002515201-mRNA-1"/>
    <property type="gene ID" value="HPBE_0002515201"/>
</dbReference>
<dbReference type="EMBL" id="UZAH01037416">
    <property type="protein sequence ID" value="VDP49343.1"/>
    <property type="molecule type" value="Genomic_DNA"/>
</dbReference>
<protein>
    <submittedName>
        <fullName evidence="4">BLOC-1-related complex subunit 7</fullName>
    </submittedName>
</protein>
<dbReference type="AlphaFoldDB" id="A0A183GR32"/>
<evidence type="ECO:0000313" key="4">
    <source>
        <dbReference type="WBParaSite" id="HPBE_0002515201-mRNA-1"/>
    </source>
</evidence>
<dbReference type="Proteomes" id="UP000050761">
    <property type="component" value="Unassembled WGS sequence"/>
</dbReference>
<gene>
    <name evidence="2" type="ORF">HPBE_LOCUS25151</name>
</gene>
<feature type="region of interest" description="Disordered" evidence="1">
    <location>
        <begin position="63"/>
        <end position="82"/>
    </location>
</feature>
<accession>A0A3P8HTH7</accession>
<name>A0A183GR32_HELPZ</name>
<evidence type="ECO:0000313" key="2">
    <source>
        <dbReference type="EMBL" id="VDP49343.1"/>
    </source>
</evidence>
<proteinExistence type="predicted"/>